<organism evidence="2 3">
    <name type="scientific">Holdemania filiformis</name>
    <dbReference type="NCBI Taxonomy" id="61171"/>
    <lineage>
        <taxon>Bacteria</taxon>
        <taxon>Bacillati</taxon>
        <taxon>Bacillota</taxon>
        <taxon>Erysipelotrichia</taxon>
        <taxon>Erysipelotrichales</taxon>
        <taxon>Erysipelotrichaceae</taxon>
        <taxon>Holdemania</taxon>
    </lineage>
</organism>
<feature type="domain" description="ATPase AAA-type core" evidence="1">
    <location>
        <begin position="49"/>
        <end position="400"/>
    </location>
</feature>
<dbReference type="InterPro" id="IPR003959">
    <property type="entry name" value="ATPase_AAA_core"/>
</dbReference>
<dbReference type="RefSeq" id="WP_117894358.1">
    <property type="nucleotide sequence ID" value="NZ_CABJCV010000004.1"/>
</dbReference>
<comment type="caution">
    <text evidence="2">The sequence shown here is derived from an EMBL/GenBank/DDBJ whole genome shotgun (WGS) entry which is preliminary data.</text>
</comment>
<dbReference type="SUPFAM" id="SSF52540">
    <property type="entry name" value="P-loop containing nucleoside triphosphate hydrolases"/>
    <property type="match status" value="1"/>
</dbReference>
<dbReference type="PANTHER" id="PTHR40396:SF1">
    <property type="entry name" value="ATPASE AAA-TYPE CORE DOMAIN-CONTAINING PROTEIN"/>
    <property type="match status" value="1"/>
</dbReference>
<evidence type="ECO:0000259" key="1">
    <source>
        <dbReference type="Pfam" id="PF13304"/>
    </source>
</evidence>
<dbReference type="Proteomes" id="UP000284178">
    <property type="component" value="Unassembled WGS sequence"/>
</dbReference>
<dbReference type="Pfam" id="PF13304">
    <property type="entry name" value="AAA_21"/>
    <property type="match status" value="1"/>
</dbReference>
<dbReference type="AlphaFoldDB" id="A0A412G4K6"/>
<dbReference type="GO" id="GO:0005524">
    <property type="term" value="F:ATP binding"/>
    <property type="evidence" value="ECO:0007669"/>
    <property type="project" value="InterPro"/>
</dbReference>
<protein>
    <submittedName>
        <fullName evidence="2">Transporter</fullName>
    </submittedName>
</protein>
<sequence length="460" mass="53355">MLIRFNVKNFLSFSSRDDGQSQEFSMISGKVRNKKAHVIDTDKLKLLKFAAVYGANAAGKSNLVKAIQCMRTLIVNGFPKGSSTWYCKNDSENRGKASYFETEILLNHRYYAYGFEVILSTQQFVSEWLVELMPDNREKVIFDRDLTHKTYSFAKEFQADSLYDKLQVYADDISDDRSVLMLSVLNKHKRGLYHQFKQAQIFAEVYQWFEQQLDINFPDQPISDYSYMVQTENVEKICRFISAFGTGITDFQLVEVPVEKVFDEIPKSIRSELLTNIEKKAAEMNANSHCSKWGVVMRSRHDFFTLEFNPEGEILCKTIQFSHGSKKTLFSLSEESDGTIRILDLLEILLSEEGKVYIVDELDRCLHPTLSYQFVKTYLQLAAEKNIQLIVTTHESRLLDFDLLRRDEVWFINKKNSGDSDIYSLEEYNTRFDQKVDKAYLEGRYGGVPIFSTVFPVTEK</sequence>
<dbReference type="EMBL" id="QRUP01000004">
    <property type="protein sequence ID" value="RGR75634.1"/>
    <property type="molecule type" value="Genomic_DNA"/>
</dbReference>
<dbReference type="GO" id="GO:0016887">
    <property type="term" value="F:ATP hydrolysis activity"/>
    <property type="evidence" value="ECO:0007669"/>
    <property type="project" value="InterPro"/>
</dbReference>
<reference evidence="2 3" key="1">
    <citation type="submission" date="2018-08" db="EMBL/GenBank/DDBJ databases">
        <title>A genome reference for cultivated species of the human gut microbiota.</title>
        <authorList>
            <person name="Zou Y."/>
            <person name="Xue W."/>
            <person name="Luo G."/>
        </authorList>
    </citation>
    <scope>NUCLEOTIDE SEQUENCE [LARGE SCALE GENOMIC DNA]</scope>
    <source>
        <strain evidence="2 3">AF24-29</strain>
    </source>
</reference>
<dbReference type="Gene3D" id="3.40.50.300">
    <property type="entry name" value="P-loop containing nucleotide triphosphate hydrolases"/>
    <property type="match status" value="1"/>
</dbReference>
<dbReference type="InterPro" id="IPR027417">
    <property type="entry name" value="P-loop_NTPase"/>
</dbReference>
<dbReference type="GeneID" id="83014801"/>
<keyword evidence="3" id="KW-1185">Reference proteome</keyword>
<dbReference type="PANTHER" id="PTHR40396">
    <property type="entry name" value="ATPASE-LIKE PROTEIN"/>
    <property type="match status" value="1"/>
</dbReference>
<name>A0A412G4K6_9FIRM</name>
<gene>
    <name evidence="2" type="ORF">DWY25_05200</name>
</gene>
<proteinExistence type="predicted"/>
<accession>A0A412G4K6</accession>
<evidence type="ECO:0000313" key="3">
    <source>
        <dbReference type="Proteomes" id="UP000284178"/>
    </source>
</evidence>
<evidence type="ECO:0000313" key="2">
    <source>
        <dbReference type="EMBL" id="RGR75634.1"/>
    </source>
</evidence>